<dbReference type="EMBL" id="JBIMZQ010000013">
    <property type="protein sequence ID" value="KAL3667822.1"/>
    <property type="molecule type" value="Genomic_DNA"/>
</dbReference>
<accession>A0ABD3FPP8</accession>
<organism evidence="1 2">
    <name type="scientific">Phytophthora oleae</name>
    <dbReference type="NCBI Taxonomy" id="2107226"/>
    <lineage>
        <taxon>Eukaryota</taxon>
        <taxon>Sar</taxon>
        <taxon>Stramenopiles</taxon>
        <taxon>Oomycota</taxon>
        <taxon>Peronosporomycetes</taxon>
        <taxon>Peronosporales</taxon>
        <taxon>Peronosporaceae</taxon>
        <taxon>Phytophthora</taxon>
    </lineage>
</organism>
<keyword evidence="2" id="KW-1185">Reference proteome</keyword>
<dbReference type="AlphaFoldDB" id="A0ABD3FPP8"/>
<evidence type="ECO:0000313" key="1">
    <source>
        <dbReference type="EMBL" id="KAL3667822.1"/>
    </source>
</evidence>
<name>A0ABD3FPP8_9STRA</name>
<sequence>MWQIPSPSVTAILKRFTDVLIPDTGTYATTELYCAYSKEESKTCNQFETGKYDANPITYDRDEYWNKSAVIPTQASVLILSSKLDGQTTHKYAEFLLDALEGDNKELITFEHATHGTIATTPLIPGDPQSPICGMELLVSYIKNGGNLERMDKSCVKMMPAFNTTIPTDYLHNYLVTDDAYDGIYNESLYMNN</sequence>
<evidence type="ECO:0008006" key="3">
    <source>
        <dbReference type="Google" id="ProtNLM"/>
    </source>
</evidence>
<comment type="caution">
    <text evidence="1">The sequence shown here is derived from an EMBL/GenBank/DDBJ whole genome shotgun (WGS) entry which is preliminary data.</text>
</comment>
<dbReference type="Proteomes" id="UP001632037">
    <property type="component" value="Unassembled WGS sequence"/>
</dbReference>
<proteinExistence type="predicted"/>
<protein>
    <recommendedName>
        <fullName evidence="3">Peptidase S33 tripeptidyl aminopeptidase-like C-terminal domain-containing protein</fullName>
    </recommendedName>
</protein>
<gene>
    <name evidence="1" type="ORF">V7S43_007372</name>
</gene>
<reference evidence="1 2" key="1">
    <citation type="submission" date="2024-09" db="EMBL/GenBank/DDBJ databases">
        <title>Genome sequencing and assembly of Phytophthora oleae, isolate VK10A, causative agent of rot of olive drupes.</title>
        <authorList>
            <person name="Conti Taguali S."/>
            <person name="Riolo M."/>
            <person name="La Spada F."/>
            <person name="Cacciola S.O."/>
            <person name="Dionisio G."/>
        </authorList>
    </citation>
    <scope>NUCLEOTIDE SEQUENCE [LARGE SCALE GENOMIC DNA]</scope>
    <source>
        <strain evidence="1 2">VK10A</strain>
    </source>
</reference>
<evidence type="ECO:0000313" key="2">
    <source>
        <dbReference type="Proteomes" id="UP001632037"/>
    </source>
</evidence>